<feature type="compositionally biased region" description="Basic and acidic residues" evidence="1">
    <location>
        <begin position="29"/>
        <end position="51"/>
    </location>
</feature>
<dbReference type="Proteomes" id="UP000005018">
    <property type="component" value="Chromosome 6"/>
</dbReference>
<evidence type="ECO:0000256" key="1">
    <source>
        <dbReference type="SAM" id="MobiDB-lite"/>
    </source>
</evidence>
<feature type="compositionally biased region" description="Basic residues" evidence="1">
    <location>
        <begin position="52"/>
        <end position="71"/>
    </location>
</feature>
<gene>
    <name evidence="3" type="ORF">CORT_0F04020</name>
</gene>
<evidence type="ECO:0000313" key="3">
    <source>
        <dbReference type="EMBL" id="CCG24626.1"/>
    </source>
</evidence>
<feature type="region of interest" description="Disordered" evidence="1">
    <location>
        <begin position="21"/>
        <end position="166"/>
    </location>
</feature>
<proteinExistence type="predicted"/>
<feature type="transmembrane region" description="Helical" evidence="2">
    <location>
        <begin position="225"/>
        <end position="243"/>
    </location>
</feature>
<feature type="compositionally biased region" description="Basic and acidic residues" evidence="1">
    <location>
        <begin position="139"/>
        <end position="160"/>
    </location>
</feature>
<dbReference type="OrthoDB" id="10576738at2759"/>
<name>H8X9G0_CANO9</name>
<feature type="compositionally biased region" description="Basic residues" evidence="1">
    <location>
        <begin position="95"/>
        <end position="120"/>
    </location>
</feature>
<keyword evidence="2" id="KW-0472">Membrane</keyword>
<evidence type="ECO:0000313" key="4">
    <source>
        <dbReference type="Proteomes" id="UP000005018"/>
    </source>
</evidence>
<keyword evidence="2" id="KW-1133">Transmembrane helix</keyword>
<sequence>MTMIEDIGIKAREPIAPQTTKLMMVMRDIGAKKDHDDHDTDTSDDDHDNHKKQSKSTRTKKTHSSKTKTHTQSRATRVHSHESDDSDTDDDDDHHKKHPTSSKTKKSGKSKTHSHQSRTTRVHDHESDHSDDSDDSDDERDHDRKHTRSRTNEHHNDQLRPKIAPTLTTKTIAARDLGGMGIPEITSVSESEMNDVAMAVTPLTQRPCISNVGVNSSSSKPVTCIAGGILGLMVIVLITYKLISRYRSRRENKLEETVYYVGLPTETTEMEESRGAKLSPNNDEKI</sequence>
<feature type="compositionally biased region" description="Basic and acidic residues" evidence="1">
    <location>
        <begin position="121"/>
        <end position="130"/>
    </location>
</feature>
<dbReference type="GeneID" id="14541742"/>
<keyword evidence="4" id="KW-1185">Reference proteome</keyword>
<dbReference type="EMBL" id="HE681724">
    <property type="protein sequence ID" value="CCG24626.1"/>
    <property type="molecule type" value="Genomic_DNA"/>
</dbReference>
<dbReference type="HOGENOM" id="CLU_973176_0_0_1"/>
<dbReference type="RefSeq" id="XP_003870754.1">
    <property type="nucleotide sequence ID" value="XM_003870705.1"/>
</dbReference>
<accession>H8X9G0</accession>
<organism evidence="3 4">
    <name type="scientific">Candida orthopsilosis (strain 90-125)</name>
    <name type="common">Yeast</name>
    <dbReference type="NCBI Taxonomy" id="1136231"/>
    <lineage>
        <taxon>Eukaryota</taxon>
        <taxon>Fungi</taxon>
        <taxon>Dikarya</taxon>
        <taxon>Ascomycota</taxon>
        <taxon>Saccharomycotina</taxon>
        <taxon>Pichiomycetes</taxon>
        <taxon>Debaryomycetaceae</taxon>
        <taxon>Candida/Lodderomyces clade</taxon>
        <taxon>Candida</taxon>
    </lineage>
</organism>
<evidence type="ECO:0000256" key="2">
    <source>
        <dbReference type="SAM" id="Phobius"/>
    </source>
</evidence>
<dbReference type="AlphaFoldDB" id="H8X9G0"/>
<reference evidence="3 4" key="1">
    <citation type="journal article" date="2012" name="PLoS ONE">
        <title>Sequence and analysis of the genome of the pathogenic yeast Candida orthopsilosis.</title>
        <authorList>
            <person name="Riccombeni A."/>
            <person name="Vidanes G."/>
            <person name="Proux-Wera E."/>
            <person name="Wolfe K.H."/>
            <person name="Butler G."/>
        </authorList>
    </citation>
    <scope>NUCLEOTIDE SEQUENCE [LARGE SCALE GENOMIC DNA]</scope>
    <source>
        <strain evidence="3 4">Co 90-125</strain>
    </source>
</reference>
<keyword evidence="2" id="KW-0812">Transmembrane</keyword>
<protein>
    <submittedName>
        <fullName evidence="3">Uncharacterized protein</fullName>
    </submittedName>
</protein>
<dbReference type="KEGG" id="cot:CORT_0F04020"/>